<dbReference type="PROSITE" id="PS51006">
    <property type="entry name" value="PABS_2"/>
    <property type="match status" value="1"/>
</dbReference>
<dbReference type="PANTHER" id="PTHR43317:SF1">
    <property type="entry name" value="THERMOSPERMINE SYNTHASE ACAULIS5"/>
    <property type="match status" value="1"/>
</dbReference>
<dbReference type="InterPro" id="IPR036259">
    <property type="entry name" value="MFS_trans_sf"/>
</dbReference>
<organism evidence="7 8">
    <name type="scientific">Zhengella mangrovi</name>
    <dbReference type="NCBI Taxonomy" id="1982044"/>
    <lineage>
        <taxon>Bacteria</taxon>
        <taxon>Pseudomonadati</taxon>
        <taxon>Pseudomonadota</taxon>
        <taxon>Alphaproteobacteria</taxon>
        <taxon>Hyphomicrobiales</taxon>
        <taxon>Notoacmeibacteraceae</taxon>
        <taxon>Zhengella</taxon>
    </lineage>
</organism>
<protein>
    <submittedName>
        <fullName evidence="7">Spermidine synthase</fullName>
    </submittedName>
</protein>
<evidence type="ECO:0000256" key="3">
    <source>
        <dbReference type="ARBA" id="ARBA00023115"/>
    </source>
</evidence>
<feature type="transmembrane region" description="Helical" evidence="5">
    <location>
        <begin position="20"/>
        <end position="41"/>
    </location>
</feature>
<feature type="domain" description="PABS" evidence="6">
    <location>
        <begin position="335"/>
        <end position="462"/>
    </location>
</feature>
<evidence type="ECO:0000313" key="7">
    <source>
        <dbReference type="EMBL" id="PHP67327.1"/>
    </source>
</evidence>
<dbReference type="EMBL" id="PDVP01000004">
    <property type="protein sequence ID" value="PHP67327.1"/>
    <property type="molecule type" value="Genomic_DNA"/>
</dbReference>
<dbReference type="SUPFAM" id="SSF53335">
    <property type="entry name" value="S-adenosyl-L-methionine-dependent methyltransferases"/>
    <property type="match status" value="1"/>
</dbReference>
<dbReference type="Gene3D" id="3.40.50.150">
    <property type="entry name" value="Vaccinia Virus protein VP39"/>
    <property type="match status" value="1"/>
</dbReference>
<dbReference type="AlphaFoldDB" id="A0A2G1QP51"/>
<dbReference type="OrthoDB" id="8221452at2"/>
<keyword evidence="8" id="KW-1185">Reference proteome</keyword>
<reference evidence="7 8" key="1">
    <citation type="submission" date="2017-10" db="EMBL/GenBank/DDBJ databases">
        <title>Sedimentibacterium mangrovi gen. nov., sp. nov., a novel member of family Phyllobacteriacea isolated from mangrove sediment.</title>
        <authorList>
            <person name="Liao H."/>
            <person name="Tian Y."/>
        </authorList>
    </citation>
    <scope>NUCLEOTIDE SEQUENCE [LARGE SCALE GENOMIC DNA]</scope>
    <source>
        <strain evidence="7 8">X9-2-2</strain>
    </source>
</reference>
<keyword evidence="5" id="KW-0472">Membrane</keyword>
<feature type="transmembrane region" description="Helical" evidence="5">
    <location>
        <begin position="162"/>
        <end position="186"/>
    </location>
</feature>
<feature type="transmembrane region" description="Helical" evidence="5">
    <location>
        <begin position="222"/>
        <end position="241"/>
    </location>
</feature>
<dbReference type="InterPro" id="IPR030374">
    <property type="entry name" value="PABS"/>
</dbReference>
<dbReference type="Proteomes" id="UP000221168">
    <property type="component" value="Unassembled WGS sequence"/>
</dbReference>
<feature type="transmembrane region" description="Helical" evidence="5">
    <location>
        <begin position="122"/>
        <end position="142"/>
    </location>
</feature>
<evidence type="ECO:0000256" key="5">
    <source>
        <dbReference type="SAM" id="Phobius"/>
    </source>
</evidence>
<evidence type="ECO:0000256" key="1">
    <source>
        <dbReference type="ARBA" id="ARBA00007867"/>
    </source>
</evidence>
<dbReference type="NCBIfam" id="NF037959">
    <property type="entry name" value="MFS_SpdSyn"/>
    <property type="match status" value="1"/>
</dbReference>
<dbReference type="SUPFAM" id="SSF103473">
    <property type="entry name" value="MFS general substrate transporter"/>
    <property type="match status" value="1"/>
</dbReference>
<feature type="transmembrane region" description="Helical" evidence="5">
    <location>
        <begin position="85"/>
        <end position="110"/>
    </location>
</feature>
<dbReference type="PANTHER" id="PTHR43317">
    <property type="entry name" value="THERMOSPERMINE SYNTHASE ACAULIS5"/>
    <property type="match status" value="1"/>
</dbReference>
<evidence type="ECO:0000313" key="8">
    <source>
        <dbReference type="Proteomes" id="UP000221168"/>
    </source>
</evidence>
<comment type="caution">
    <text evidence="7">The sequence shown here is derived from an EMBL/GenBank/DDBJ whole genome shotgun (WGS) entry which is preliminary data.</text>
</comment>
<keyword evidence="5" id="KW-0812">Transmembrane</keyword>
<name>A0A2G1QP51_9HYPH</name>
<comment type="similarity">
    <text evidence="1">Belongs to the spermidine/spermine synthase family.</text>
</comment>
<dbReference type="InterPro" id="IPR029063">
    <property type="entry name" value="SAM-dependent_MTases_sf"/>
</dbReference>
<keyword evidence="2 4" id="KW-0808">Transferase</keyword>
<feature type="transmembrane region" description="Helical" evidence="5">
    <location>
        <begin position="193"/>
        <end position="216"/>
    </location>
</feature>
<feature type="active site" description="Proton acceptor" evidence="4">
    <location>
        <position position="382"/>
    </location>
</feature>
<dbReference type="RefSeq" id="WP_099306154.1">
    <property type="nucleotide sequence ID" value="NZ_PDVP01000004.1"/>
</dbReference>
<keyword evidence="3 4" id="KW-0620">Polyamine biosynthesis</keyword>
<dbReference type="GO" id="GO:0006596">
    <property type="term" value="P:polyamine biosynthetic process"/>
    <property type="evidence" value="ECO:0007669"/>
    <property type="project" value="UniProtKB-UniRule"/>
</dbReference>
<proteinExistence type="inferred from homology"/>
<feature type="transmembrane region" description="Helical" evidence="5">
    <location>
        <begin position="53"/>
        <end position="73"/>
    </location>
</feature>
<evidence type="ECO:0000256" key="2">
    <source>
        <dbReference type="ARBA" id="ARBA00022679"/>
    </source>
</evidence>
<accession>A0A2G1QP51</accession>
<keyword evidence="5" id="KW-1133">Transmembrane helix</keyword>
<dbReference type="GO" id="GO:0010487">
    <property type="term" value="F:thermospermine synthase activity"/>
    <property type="evidence" value="ECO:0007669"/>
    <property type="project" value="TreeGrafter"/>
</dbReference>
<dbReference type="Pfam" id="PF01564">
    <property type="entry name" value="Spermine_synth"/>
    <property type="match status" value="1"/>
</dbReference>
<evidence type="ECO:0000256" key="4">
    <source>
        <dbReference type="PROSITE-ProRule" id="PRU00354"/>
    </source>
</evidence>
<sequence length="516" mass="54434">MTLISDEANASPGKPPLPPVWLLVTVQAAVSAASLVVEIVAGRMLAPWLGMSLYTWTSIIAVVLAGFSAGHWVGGRFAARPGPRALALTAWSLAGAAVTTGLAVFLLRWFAAPMIAALGHPVAAIVALTTTAFFLPSFFAGIPAPVLAHVAVTAQPGRSGQALGAMFAAGALGAIAGTLAAGFLFISWLGSTATLAVIAVTYAALAGLLLAFAARARARDRVLLAALLLASLLPAASALALPDPCLRESHYFCIRVEDISADAGEPARLMVLDHLAHGATARNNPARMITPHAALLEALPRARFEGRPFSAFFIGGGSFTIPRAWAAAGVSSRLTVAEIDPMVTRTAAENFWFDPATARVLDMDARLALAADTARHDVIIGDAFTDIAVPAHLVTREFFTLVRDRLTPDGIYVMNIVDHIGRLRALSAITRTLREVFPVVEVWAETVRPEPDARVTFIVLAGSEPTDVNRITSTPPEAYEFGRLSAPIIDAMIQRTGAPVLTDDFAPIDRLMGRLD</sequence>
<evidence type="ECO:0000259" key="6">
    <source>
        <dbReference type="PROSITE" id="PS51006"/>
    </source>
</evidence>
<gene>
    <name evidence="7" type="ORF">CSC94_09815</name>
</gene>